<organism evidence="1 2">
    <name type="scientific">Sphaerotilus microaerophilus</name>
    <dbReference type="NCBI Taxonomy" id="2914710"/>
    <lineage>
        <taxon>Bacteria</taxon>
        <taxon>Pseudomonadati</taxon>
        <taxon>Pseudomonadota</taxon>
        <taxon>Betaproteobacteria</taxon>
        <taxon>Burkholderiales</taxon>
        <taxon>Sphaerotilaceae</taxon>
        <taxon>Sphaerotilus</taxon>
    </lineage>
</organism>
<evidence type="ECO:0000313" key="2">
    <source>
        <dbReference type="Proteomes" id="UP001057498"/>
    </source>
</evidence>
<dbReference type="EMBL" id="AP025730">
    <property type="protein sequence ID" value="BDI08140.1"/>
    <property type="molecule type" value="Genomic_DNA"/>
</dbReference>
<reference evidence="1" key="1">
    <citation type="submission" date="2022-04" db="EMBL/GenBank/DDBJ databases">
        <title>Whole genome sequence of Sphaerotilus sp. FB-5.</title>
        <authorList>
            <person name="Takeda M."/>
            <person name="Narihara S."/>
            <person name="Akimoto M."/>
            <person name="Akimoto R."/>
            <person name="Nishiyashiki S."/>
            <person name="Murakami T."/>
        </authorList>
    </citation>
    <scope>NUCLEOTIDE SEQUENCE</scope>
    <source>
        <strain evidence="1">FB-5</strain>
    </source>
</reference>
<protein>
    <recommendedName>
        <fullName evidence="3">DUF4390 domain-containing protein</fullName>
    </recommendedName>
</protein>
<evidence type="ECO:0000313" key="1">
    <source>
        <dbReference type="EMBL" id="BDI08140.1"/>
    </source>
</evidence>
<evidence type="ECO:0008006" key="3">
    <source>
        <dbReference type="Google" id="ProtNLM"/>
    </source>
</evidence>
<keyword evidence="2" id="KW-1185">Reference proteome</keyword>
<gene>
    <name evidence="1" type="ORF">CATMQ487_51100</name>
</gene>
<dbReference type="InterPro" id="IPR025500">
    <property type="entry name" value="DUF4390"/>
</dbReference>
<dbReference type="RefSeq" id="WP_251971267.1">
    <property type="nucleotide sequence ID" value="NZ_AP025730.1"/>
</dbReference>
<dbReference type="Proteomes" id="UP001057498">
    <property type="component" value="Chromosome"/>
</dbReference>
<sequence length="224" mass="25030">MGPTVSPSLLLPLLVVLAVPALMLSWATRPWSLRGGLRRSCGQARLAAGLAAVALWVGAAAPSHALELARLEVQRSDQGVLLSFDARFDLPAGVEGALQKGVALYFVAEAQLHRARWYWFDRQFAETRRVWRLTYQPLTFSYRVSLGGLSQTYASLPEALRAVQRGSRWRIADPLAPDDDGNYYVQFQYRLDADQLPRPLQIGIAGRPEWHLAIERTITLPPER</sequence>
<proteinExistence type="predicted"/>
<dbReference type="Pfam" id="PF14334">
    <property type="entry name" value="DUF4390"/>
    <property type="match status" value="1"/>
</dbReference>
<name>A0ABM7YTX5_9BURK</name>
<accession>A0ABM7YTX5</accession>